<protein>
    <submittedName>
        <fullName evidence="4">DinB family protein</fullName>
    </submittedName>
</protein>
<feature type="binding site" evidence="3">
    <location>
        <position position="129"/>
    </location>
    <ligand>
        <name>a divalent metal cation</name>
        <dbReference type="ChEBI" id="CHEBI:60240"/>
    </ligand>
</feature>
<accession>A0A399F7H6</accession>
<comment type="caution">
    <text evidence="4">The sequence shown here is derived from an EMBL/GenBank/DDBJ whole genome shotgun (WGS) entry which is preliminary data.</text>
</comment>
<keyword evidence="5" id="KW-1185">Reference proteome</keyword>
<gene>
    <name evidence="4" type="ORF">Mgrana_01401</name>
</gene>
<dbReference type="EMBL" id="QWLB01000016">
    <property type="protein sequence ID" value="RIH92624.1"/>
    <property type="molecule type" value="Genomic_DNA"/>
</dbReference>
<feature type="binding site" evidence="3">
    <location>
        <position position="125"/>
    </location>
    <ligand>
        <name>a divalent metal cation</name>
        <dbReference type="ChEBI" id="CHEBI:60240"/>
    </ligand>
</feature>
<dbReference type="GO" id="GO:0046872">
    <property type="term" value="F:metal ion binding"/>
    <property type="evidence" value="ECO:0007669"/>
    <property type="project" value="UniProtKB-KW"/>
</dbReference>
<dbReference type="Gene3D" id="1.20.120.450">
    <property type="entry name" value="dinb family like domain"/>
    <property type="match status" value="1"/>
</dbReference>
<reference evidence="4 5" key="1">
    <citation type="submission" date="2018-08" db="EMBL/GenBank/DDBJ databases">
        <title>Meiothermus granaticius genome AF-68 sequencing project.</title>
        <authorList>
            <person name="Da Costa M.S."/>
            <person name="Albuquerque L."/>
            <person name="Raposo P."/>
            <person name="Froufe H.J.C."/>
            <person name="Barroso C.S."/>
            <person name="Egas C."/>
        </authorList>
    </citation>
    <scope>NUCLEOTIDE SEQUENCE [LARGE SCALE GENOMIC DNA]</scope>
    <source>
        <strain evidence="4 5">AF-68</strain>
    </source>
</reference>
<evidence type="ECO:0000256" key="1">
    <source>
        <dbReference type="ARBA" id="ARBA00008635"/>
    </source>
</evidence>
<organism evidence="4 5">
    <name type="scientific">Meiothermus granaticius NBRC 107808</name>
    <dbReference type="NCBI Taxonomy" id="1227551"/>
    <lineage>
        <taxon>Bacteria</taxon>
        <taxon>Thermotogati</taxon>
        <taxon>Deinococcota</taxon>
        <taxon>Deinococci</taxon>
        <taxon>Thermales</taxon>
        <taxon>Thermaceae</taxon>
        <taxon>Meiothermus</taxon>
    </lineage>
</organism>
<dbReference type="InterPro" id="IPR007837">
    <property type="entry name" value="DinB"/>
</dbReference>
<comment type="similarity">
    <text evidence="1">Belongs to the DinB family.</text>
</comment>
<dbReference type="SUPFAM" id="SSF109854">
    <property type="entry name" value="DinB/YfiT-like putative metalloenzymes"/>
    <property type="match status" value="1"/>
</dbReference>
<dbReference type="AlphaFoldDB" id="A0A399F7H6"/>
<name>A0A399F7H6_9DEIN</name>
<sequence length="157" mass="17419">MTQEEMLRLVAANDWLWQQWWPALTGLSPDQARAEVGGSFPSLLATASHMVSAELTWQARCDGQHAAPPSAEEGIAALQPSWEALALRRQAWLEQHSPQTPVSYTHSGGHSTNSVEEIVLHLTSHAHFHRGQLATQFRLLGLKPPSVHFITFFRLPG</sequence>
<dbReference type="InterPro" id="IPR034660">
    <property type="entry name" value="DinB/YfiT-like"/>
</dbReference>
<evidence type="ECO:0000313" key="4">
    <source>
        <dbReference type="EMBL" id="RIH92624.1"/>
    </source>
</evidence>
<dbReference type="Pfam" id="PF05163">
    <property type="entry name" value="DinB"/>
    <property type="match status" value="1"/>
</dbReference>
<keyword evidence="2 3" id="KW-0479">Metal-binding</keyword>
<evidence type="ECO:0000313" key="5">
    <source>
        <dbReference type="Proteomes" id="UP000266178"/>
    </source>
</evidence>
<feature type="binding site" evidence="3">
    <location>
        <position position="49"/>
    </location>
    <ligand>
        <name>a divalent metal cation</name>
        <dbReference type="ChEBI" id="CHEBI:60240"/>
    </ligand>
</feature>
<proteinExistence type="inferred from homology"/>
<evidence type="ECO:0000256" key="3">
    <source>
        <dbReference type="PIRSR" id="PIRSR607837-1"/>
    </source>
</evidence>
<evidence type="ECO:0000256" key="2">
    <source>
        <dbReference type="ARBA" id="ARBA00022723"/>
    </source>
</evidence>
<dbReference type="Proteomes" id="UP000266178">
    <property type="component" value="Unassembled WGS sequence"/>
</dbReference>
<dbReference type="PANTHER" id="PTHR37302">
    <property type="entry name" value="SLR1116 PROTEIN"/>
    <property type="match status" value="1"/>
</dbReference>
<dbReference type="OrthoDB" id="9811413at2"/>
<dbReference type="PANTHER" id="PTHR37302:SF3">
    <property type="entry name" value="DAMAGE-INDUCIBLE PROTEIN DINB"/>
    <property type="match status" value="1"/>
</dbReference>